<organism evidence="2 3">
    <name type="scientific">Argiope bruennichi</name>
    <name type="common">Wasp spider</name>
    <name type="synonym">Aranea bruennichi</name>
    <dbReference type="NCBI Taxonomy" id="94029"/>
    <lineage>
        <taxon>Eukaryota</taxon>
        <taxon>Metazoa</taxon>
        <taxon>Ecdysozoa</taxon>
        <taxon>Arthropoda</taxon>
        <taxon>Chelicerata</taxon>
        <taxon>Arachnida</taxon>
        <taxon>Araneae</taxon>
        <taxon>Araneomorphae</taxon>
        <taxon>Entelegynae</taxon>
        <taxon>Araneoidea</taxon>
        <taxon>Araneidae</taxon>
        <taxon>Argiope</taxon>
    </lineage>
</organism>
<dbReference type="Proteomes" id="UP000807504">
    <property type="component" value="Unassembled WGS sequence"/>
</dbReference>
<evidence type="ECO:0000313" key="3">
    <source>
        <dbReference type="Proteomes" id="UP000807504"/>
    </source>
</evidence>
<feature type="transmembrane region" description="Helical" evidence="1">
    <location>
        <begin position="34"/>
        <end position="55"/>
    </location>
</feature>
<keyword evidence="1" id="KW-0472">Membrane</keyword>
<sequence length="118" mass="13473">MDYIVTESEKPLSKEVNLDMELESKNSVSGVRKVIVLFGIIFCTIVTLLLIVLYYPSSSEEKEFDNDFKKMVSVGSSRDWGITNEDASKTRVEDVARALEDFENIEFSVSRHQEEQQA</sequence>
<evidence type="ECO:0000313" key="2">
    <source>
        <dbReference type="EMBL" id="KAF8786135.1"/>
    </source>
</evidence>
<reference evidence="2" key="1">
    <citation type="journal article" date="2020" name="bioRxiv">
        <title>Chromosome-level reference genome of the European wasp spider Argiope bruennichi: a resource for studies on range expansion and evolutionary adaptation.</title>
        <authorList>
            <person name="Sheffer M.M."/>
            <person name="Hoppe A."/>
            <person name="Krehenwinkel H."/>
            <person name="Uhl G."/>
            <person name="Kuss A.W."/>
            <person name="Jensen L."/>
            <person name="Jensen C."/>
            <person name="Gillespie R.G."/>
            <person name="Hoff K.J."/>
            <person name="Prost S."/>
        </authorList>
    </citation>
    <scope>NUCLEOTIDE SEQUENCE</scope>
</reference>
<reference evidence="2" key="2">
    <citation type="submission" date="2020-06" db="EMBL/GenBank/DDBJ databases">
        <authorList>
            <person name="Sheffer M."/>
        </authorList>
    </citation>
    <scope>NUCLEOTIDE SEQUENCE</scope>
</reference>
<dbReference type="EMBL" id="JABXBU010000015">
    <property type="protein sequence ID" value="KAF8786135.1"/>
    <property type="molecule type" value="Genomic_DNA"/>
</dbReference>
<name>A0A8T0F7C9_ARGBR</name>
<evidence type="ECO:0000256" key="1">
    <source>
        <dbReference type="SAM" id="Phobius"/>
    </source>
</evidence>
<protein>
    <submittedName>
        <fullName evidence="2">Uncharacterized protein</fullName>
    </submittedName>
</protein>
<dbReference type="AlphaFoldDB" id="A0A8T0F7C9"/>
<keyword evidence="3" id="KW-1185">Reference proteome</keyword>
<keyword evidence="1" id="KW-1133">Transmembrane helix</keyword>
<keyword evidence="1" id="KW-0812">Transmembrane</keyword>
<gene>
    <name evidence="2" type="ORF">HNY73_007896</name>
</gene>
<proteinExistence type="predicted"/>
<accession>A0A8T0F7C9</accession>
<comment type="caution">
    <text evidence="2">The sequence shown here is derived from an EMBL/GenBank/DDBJ whole genome shotgun (WGS) entry which is preliminary data.</text>
</comment>